<evidence type="ECO:0000256" key="6">
    <source>
        <dbReference type="ARBA" id="ARBA00022840"/>
    </source>
</evidence>
<evidence type="ECO:0000313" key="12">
    <source>
        <dbReference type="Proteomes" id="UP000000599"/>
    </source>
</evidence>
<keyword evidence="5" id="KW-0547">Nucleotide-binding</keyword>
<evidence type="ECO:0000256" key="1">
    <source>
        <dbReference type="ARBA" id="ARBA00004141"/>
    </source>
</evidence>
<feature type="transmembrane region" description="Helical" evidence="9">
    <location>
        <begin position="506"/>
        <end position="528"/>
    </location>
</feature>
<evidence type="ECO:0000313" key="11">
    <source>
        <dbReference type="EMBL" id="CAG85891.2"/>
    </source>
</evidence>
<gene>
    <name evidence="11" type="ordered locus">DEHA2C03784g</name>
</gene>
<feature type="transmembrane region" description="Helical" evidence="9">
    <location>
        <begin position="602"/>
        <end position="622"/>
    </location>
</feature>
<dbReference type="eggNOG" id="KOG0061">
    <property type="taxonomic scope" value="Eukaryota"/>
</dbReference>
<sequence>MISISNPMKVNSFEWSEISLYLPSKRNEEEVCLLDNVSGSMKPGEIMALMGPSGSGKTTLLNRLSNRSNPKSSKQTGEILINKEVATSAELKEVSNYVEQEDSLIGSLTVKETVEFSAKFANIPKRFRGDLVDGIIRLLGLENQKNLKIGTPLSKGISGGQKRRTSIASQVLSKPQILFLDEPTSGLDSVASREVINTLKKIAISEKIIVIASIHQPSTSTFQLFDKVLFLSKGKPIYNSKVSEIPAYFESIHYGIPQYHNPSEYILDLINTDFSNNLASDEESTIGDKEMIVQDLVNKWRKVEERQKASQVDEDYTNLQSEKSSQMYENEYLLPCIRFKNILVRESIRTGILLQRLLIKSRRDVLAYYVRIIMYLGLAILMGTVWLRLDNNQDNIQPFTNAIFFSGAFMSFMSVAYIPSFIEDYSSYKKEKMNGDYGPFAFVFSNFIIGIPFLFVISLLFSIVTYFMCHFHDSSQGFGYYVMWLFLDLLAAESMTVFIASVFPNFVVSLALTAFANGLWMSVGGFLVSSKILNDFWYYTFYWINYQRYVFQGMMFNEFEQRIFDCDSNCHCLYESSLSDQCKIAGTAVLENLGYSHSDKGLWIGILIVLIFVFRLGSYVGLKLRK</sequence>
<evidence type="ECO:0000259" key="10">
    <source>
        <dbReference type="PROSITE" id="PS50893"/>
    </source>
</evidence>
<accession>Q6BVC3</accession>
<name>Q6BVC3_DEBHA</name>
<feature type="transmembrane region" description="Helical" evidence="9">
    <location>
        <begin position="366"/>
        <end position="387"/>
    </location>
</feature>
<dbReference type="STRING" id="284592.Q6BVC3"/>
<dbReference type="RefSeq" id="XP_457846.2">
    <property type="nucleotide sequence ID" value="XM_457846.2"/>
</dbReference>
<keyword evidence="8 9" id="KW-0472">Membrane</keyword>
<dbReference type="InterPro" id="IPR052215">
    <property type="entry name" value="Plant_ABCG"/>
</dbReference>
<evidence type="ECO:0000256" key="9">
    <source>
        <dbReference type="SAM" id="Phobius"/>
    </source>
</evidence>
<evidence type="ECO:0000256" key="5">
    <source>
        <dbReference type="ARBA" id="ARBA00022741"/>
    </source>
</evidence>
<proteinExistence type="inferred from homology"/>
<comment type="subcellular location">
    <subcellularLocation>
        <location evidence="1">Membrane</location>
        <topology evidence="1">Multi-pass membrane protein</topology>
    </subcellularLocation>
</comment>
<dbReference type="PANTHER" id="PTHR48042:SF11">
    <property type="entry name" value="ABC TRANSPORTER G FAMILY MEMBER 11"/>
    <property type="match status" value="1"/>
</dbReference>
<dbReference type="OMA" id="FWYYTFY"/>
<dbReference type="Proteomes" id="UP000000599">
    <property type="component" value="Chromosome C"/>
</dbReference>
<dbReference type="PANTHER" id="PTHR48042">
    <property type="entry name" value="ABC TRANSPORTER G FAMILY MEMBER 11"/>
    <property type="match status" value="1"/>
</dbReference>
<dbReference type="Pfam" id="PF19055">
    <property type="entry name" value="ABC2_membrane_7"/>
    <property type="match status" value="1"/>
</dbReference>
<evidence type="ECO:0000256" key="7">
    <source>
        <dbReference type="ARBA" id="ARBA00022989"/>
    </source>
</evidence>
<dbReference type="GeneID" id="2900397"/>
<dbReference type="InterPro" id="IPR003439">
    <property type="entry name" value="ABC_transporter-like_ATP-bd"/>
</dbReference>
<keyword evidence="12" id="KW-1185">Reference proteome</keyword>
<dbReference type="SUPFAM" id="SSF52540">
    <property type="entry name" value="P-loop containing nucleoside triphosphate hydrolases"/>
    <property type="match status" value="1"/>
</dbReference>
<feature type="transmembrane region" description="Helical" evidence="9">
    <location>
        <begin position="478"/>
        <end position="499"/>
    </location>
</feature>
<evidence type="ECO:0000256" key="3">
    <source>
        <dbReference type="ARBA" id="ARBA00022448"/>
    </source>
</evidence>
<dbReference type="SMART" id="SM00382">
    <property type="entry name" value="AAA"/>
    <property type="match status" value="1"/>
</dbReference>
<dbReference type="EMBL" id="CR382135">
    <property type="protein sequence ID" value="CAG85891.2"/>
    <property type="molecule type" value="Genomic_DNA"/>
</dbReference>
<reference evidence="11 12" key="1">
    <citation type="journal article" date="2004" name="Nature">
        <title>Genome evolution in yeasts.</title>
        <authorList>
            <consortium name="Genolevures"/>
            <person name="Dujon B."/>
            <person name="Sherman D."/>
            <person name="Fischer G."/>
            <person name="Durrens P."/>
            <person name="Casaregola S."/>
            <person name="Lafontaine I."/>
            <person name="de Montigny J."/>
            <person name="Marck C."/>
            <person name="Neuveglise C."/>
            <person name="Talla E."/>
            <person name="Goffard N."/>
            <person name="Frangeul L."/>
            <person name="Aigle M."/>
            <person name="Anthouard V."/>
            <person name="Babour A."/>
            <person name="Barbe V."/>
            <person name="Barnay S."/>
            <person name="Blanchin S."/>
            <person name="Beckerich J.M."/>
            <person name="Beyne E."/>
            <person name="Bleykasten C."/>
            <person name="Boisrame A."/>
            <person name="Boyer J."/>
            <person name="Cattolico L."/>
            <person name="Confanioleri F."/>
            <person name="de Daruvar A."/>
            <person name="Despons L."/>
            <person name="Fabre E."/>
            <person name="Fairhead C."/>
            <person name="Ferry-Dumazet H."/>
            <person name="Groppi A."/>
            <person name="Hantraye F."/>
            <person name="Hennequin C."/>
            <person name="Jauniaux N."/>
            <person name="Joyet P."/>
            <person name="Kachouri R."/>
            <person name="Kerrest A."/>
            <person name="Koszul R."/>
            <person name="Lemaire M."/>
            <person name="Lesur I."/>
            <person name="Ma L."/>
            <person name="Muller H."/>
            <person name="Nicaud J.M."/>
            <person name="Nikolski M."/>
            <person name="Oztas S."/>
            <person name="Ozier-Kalogeropoulos O."/>
            <person name="Pellenz S."/>
            <person name="Potier S."/>
            <person name="Richard G.F."/>
            <person name="Straub M.L."/>
            <person name="Suleau A."/>
            <person name="Swennene D."/>
            <person name="Tekaia F."/>
            <person name="Wesolowski-Louvel M."/>
            <person name="Westhof E."/>
            <person name="Wirth B."/>
            <person name="Zeniou-Meyer M."/>
            <person name="Zivanovic I."/>
            <person name="Bolotin-Fukuhara M."/>
            <person name="Thierry A."/>
            <person name="Bouchier C."/>
            <person name="Caudron B."/>
            <person name="Scarpelli C."/>
            <person name="Gaillardin C."/>
            <person name="Weissenbach J."/>
            <person name="Wincker P."/>
            <person name="Souciet J.L."/>
        </authorList>
    </citation>
    <scope>NUCLEOTIDE SEQUENCE [LARGE SCALE GENOMIC DNA]</scope>
    <source>
        <strain evidence="12">ATCC 36239 / CBS 767 / BCRC 21394 / JCM 1990 / NBRC 0083 / IGC 2968</strain>
    </source>
</reference>
<evidence type="ECO:0000256" key="8">
    <source>
        <dbReference type="ARBA" id="ARBA00023136"/>
    </source>
</evidence>
<keyword evidence="7 9" id="KW-1133">Transmembrane helix</keyword>
<dbReference type="HOGENOM" id="CLU_000604_57_7_1"/>
<dbReference type="GO" id="GO:0140359">
    <property type="term" value="F:ABC-type transporter activity"/>
    <property type="evidence" value="ECO:0007669"/>
    <property type="project" value="InterPro"/>
</dbReference>
<dbReference type="Gene3D" id="3.40.50.300">
    <property type="entry name" value="P-loop containing nucleotide triphosphate hydrolases"/>
    <property type="match status" value="1"/>
</dbReference>
<dbReference type="OrthoDB" id="66620at2759"/>
<dbReference type="Pfam" id="PF00005">
    <property type="entry name" value="ABC_tran"/>
    <property type="match status" value="1"/>
</dbReference>
<dbReference type="InterPro" id="IPR003593">
    <property type="entry name" value="AAA+_ATPase"/>
</dbReference>
<dbReference type="Pfam" id="PF01061">
    <property type="entry name" value="ABC2_membrane"/>
    <property type="match status" value="1"/>
</dbReference>
<feature type="transmembrane region" description="Helical" evidence="9">
    <location>
        <begin position="399"/>
        <end position="419"/>
    </location>
</feature>
<comment type="similarity">
    <text evidence="2">Belongs to the ABC transporter superfamily. ABCG family. Eye pigment precursor importer (TC 3.A.1.204) subfamily.</text>
</comment>
<dbReference type="KEGG" id="dha:DEHA2C03784g"/>
<feature type="domain" description="ABC transporter" evidence="10">
    <location>
        <begin position="13"/>
        <end position="258"/>
    </location>
</feature>
<keyword evidence="3" id="KW-0813">Transport</keyword>
<dbReference type="InParanoid" id="Q6BVC3"/>
<dbReference type="GO" id="GO:0016020">
    <property type="term" value="C:membrane"/>
    <property type="evidence" value="ECO:0007669"/>
    <property type="project" value="UniProtKB-SubCell"/>
</dbReference>
<evidence type="ECO:0000256" key="4">
    <source>
        <dbReference type="ARBA" id="ARBA00022692"/>
    </source>
</evidence>
<keyword evidence="4 9" id="KW-0812">Transmembrane</keyword>
<dbReference type="AlphaFoldDB" id="Q6BVC3"/>
<dbReference type="PROSITE" id="PS50893">
    <property type="entry name" value="ABC_TRANSPORTER_2"/>
    <property type="match status" value="1"/>
</dbReference>
<dbReference type="InterPro" id="IPR013525">
    <property type="entry name" value="ABC2_TM"/>
</dbReference>
<protein>
    <submittedName>
        <fullName evidence="11">DEHA2C03784p</fullName>
    </submittedName>
</protein>
<dbReference type="GO" id="GO:0005524">
    <property type="term" value="F:ATP binding"/>
    <property type="evidence" value="ECO:0007669"/>
    <property type="project" value="UniProtKB-KW"/>
</dbReference>
<organism evidence="11 12">
    <name type="scientific">Debaryomyces hansenii (strain ATCC 36239 / CBS 767 / BCRC 21394 / JCM 1990 / NBRC 0083 / IGC 2968)</name>
    <name type="common">Yeast</name>
    <name type="synonym">Torulaspora hansenii</name>
    <dbReference type="NCBI Taxonomy" id="284592"/>
    <lineage>
        <taxon>Eukaryota</taxon>
        <taxon>Fungi</taxon>
        <taxon>Dikarya</taxon>
        <taxon>Ascomycota</taxon>
        <taxon>Saccharomycotina</taxon>
        <taxon>Pichiomycetes</taxon>
        <taxon>Debaryomycetaceae</taxon>
        <taxon>Debaryomyces</taxon>
    </lineage>
</organism>
<dbReference type="InterPro" id="IPR043926">
    <property type="entry name" value="ABCG_dom"/>
</dbReference>
<feature type="transmembrane region" description="Helical" evidence="9">
    <location>
        <begin position="440"/>
        <end position="466"/>
    </location>
</feature>
<evidence type="ECO:0000256" key="2">
    <source>
        <dbReference type="ARBA" id="ARBA00005814"/>
    </source>
</evidence>
<keyword evidence="6" id="KW-0067">ATP-binding</keyword>
<dbReference type="InterPro" id="IPR027417">
    <property type="entry name" value="P-loop_NTPase"/>
</dbReference>
<dbReference type="GO" id="GO:0016887">
    <property type="term" value="F:ATP hydrolysis activity"/>
    <property type="evidence" value="ECO:0007669"/>
    <property type="project" value="InterPro"/>
</dbReference>